<protein>
    <recommendedName>
        <fullName evidence="4">HNH endonuclease 5 domain-containing protein</fullName>
    </recommendedName>
</protein>
<evidence type="ECO:0000313" key="2">
    <source>
        <dbReference type="EMBL" id="TFB83600.1"/>
    </source>
</evidence>
<feature type="compositionally biased region" description="Low complexity" evidence="1">
    <location>
        <begin position="55"/>
        <end position="70"/>
    </location>
</feature>
<sequence>MGQCRRSGLTFCHGHQCWSALSSVLYRRLRSRRSRGLADDGGQPLDVPALAWHSPARARPQARQAPSASQLLSTSNPGEVRAAGEADSPARHDRAESKQIGKSGFISSVVRRGAARGIPEVYQATFTMDDGSILETRMPTLNGVEATGHHLPMEIGYLEFGECPICLETTPGTREHVPPQSIGGNVMTRTCEPCNSKFGSLYEPHLQTWYNGSTGHIRISSGDVLGRRHGGEYLVRETVDGKPVLFSTGYVDPSFQQMLLKGKFEITYPLFDDVAFRLAAIKTAYLAACLFLKMVPRTDNADALRAELVAARDHPGDGVFALSPFLESIRVRRTAANPVPGEIAFVQMLHADDSITYAISFNRVFSVDWPLDPILLVPPGQPDNLSETSK</sequence>
<evidence type="ECO:0000313" key="3">
    <source>
        <dbReference type="Proteomes" id="UP000297608"/>
    </source>
</evidence>
<dbReference type="Proteomes" id="UP000297608">
    <property type="component" value="Unassembled WGS sequence"/>
</dbReference>
<evidence type="ECO:0000256" key="1">
    <source>
        <dbReference type="SAM" id="MobiDB-lite"/>
    </source>
</evidence>
<feature type="region of interest" description="Disordered" evidence="1">
    <location>
        <begin position="55"/>
        <end position="99"/>
    </location>
</feature>
<gene>
    <name evidence="2" type="ORF">E3O44_17140</name>
</gene>
<reference evidence="2 3" key="1">
    <citation type="submission" date="2019-03" db="EMBL/GenBank/DDBJ databases">
        <title>Genomics of glacier-inhabiting Cryobacterium strains.</title>
        <authorList>
            <person name="Liu Q."/>
            <person name="Xin Y.-H."/>
        </authorList>
    </citation>
    <scope>NUCLEOTIDE SEQUENCE [LARGE SCALE GENOMIC DNA]</scope>
    <source>
        <strain evidence="2 3">MDB2-B</strain>
    </source>
</reference>
<dbReference type="EMBL" id="SOFG01000024">
    <property type="protein sequence ID" value="TFB83600.1"/>
    <property type="molecule type" value="Genomic_DNA"/>
</dbReference>
<keyword evidence="3" id="KW-1185">Reference proteome</keyword>
<comment type="caution">
    <text evidence="2">The sequence shown here is derived from an EMBL/GenBank/DDBJ whole genome shotgun (WGS) entry which is preliminary data.</text>
</comment>
<name>A0ABY2IAE2_9MICO</name>
<accession>A0ABY2IAE2</accession>
<evidence type="ECO:0008006" key="4">
    <source>
        <dbReference type="Google" id="ProtNLM"/>
    </source>
</evidence>
<proteinExistence type="predicted"/>
<organism evidence="2 3">
    <name type="scientific">Cryobacterium algoricola</name>
    <dbReference type="NCBI Taxonomy" id="1259183"/>
    <lineage>
        <taxon>Bacteria</taxon>
        <taxon>Bacillati</taxon>
        <taxon>Actinomycetota</taxon>
        <taxon>Actinomycetes</taxon>
        <taxon>Micrococcales</taxon>
        <taxon>Microbacteriaceae</taxon>
        <taxon>Cryobacterium</taxon>
    </lineage>
</organism>
<feature type="compositionally biased region" description="Basic and acidic residues" evidence="1">
    <location>
        <begin position="82"/>
        <end position="99"/>
    </location>
</feature>